<dbReference type="Proteomes" id="UP000712600">
    <property type="component" value="Unassembled WGS sequence"/>
</dbReference>
<sequence length="52" mass="5150">MGGNGDGGEDGAGDETTGSGGAELHVKVIETEKEVEATGGINCSSFPIILQN</sequence>
<comment type="caution">
    <text evidence="2">The sequence shown here is derived from an EMBL/GenBank/DDBJ whole genome shotgun (WGS) entry which is preliminary data.</text>
</comment>
<gene>
    <name evidence="2" type="ORF">F2Q69_00007107</name>
</gene>
<organism evidence="2 3">
    <name type="scientific">Brassica cretica</name>
    <name type="common">Mustard</name>
    <dbReference type="NCBI Taxonomy" id="69181"/>
    <lineage>
        <taxon>Eukaryota</taxon>
        <taxon>Viridiplantae</taxon>
        <taxon>Streptophyta</taxon>
        <taxon>Embryophyta</taxon>
        <taxon>Tracheophyta</taxon>
        <taxon>Spermatophyta</taxon>
        <taxon>Magnoliopsida</taxon>
        <taxon>eudicotyledons</taxon>
        <taxon>Gunneridae</taxon>
        <taxon>Pentapetalae</taxon>
        <taxon>rosids</taxon>
        <taxon>malvids</taxon>
        <taxon>Brassicales</taxon>
        <taxon>Brassicaceae</taxon>
        <taxon>Brassiceae</taxon>
        <taxon>Brassica</taxon>
    </lineage>
</organism>
<accession>A0A8S9P597</accession>
<protein>
    <submittedName>
        <fullName evidence="2">Uncharacterized protein</fullName>
    </submittedName>
</protein>
<evidence type="ECO:0000313" key="2">
    <source>
        <dbReference type="EMBL" id="KAF3508552.1"/>
    </source>
</evidence>
<proteinExistence type="predicted"/>
<name>A0A8S9P597_BRACR</name>
<evidence type="ECO:0000256" key="1">
    <source>
        <dbReference type="SAM" id="MobiDB-lite"/>
    </source>
</evidence>
<dbReference type="EMBL" id="QGKX02001521">
    <property type="protein sequence ID" value="KAF3508552.1"/>
    <property type="molecule type" value="Genomic_DNA"/>
</dbReference>
<dbReference type="AlphaFoldDB" id="A0A8S9P597"/>
<feature type="region of interest" description="Disordered" evidence="1">
    <location>
        <begin position="1"/>
        <end position="23"/>
    </location>
</feature>
<reference evidence="2" key="1">
    <citation type="submission" date="2019-12" db="EMBL/GenBank/DDBJ databases">
        <title>Genome sequencing and annotation of Brassica cretica.</title>
        <authorList>
            <person name="Studholme D.J."/>
            <person name="Sarris P."/>
        </authorList>
    </citation>
    <scope>NUCLEOTIDE SEQUENCE</scope>
    <source>
        <strain evidence="2">PFS-109/04</strain>
        <tissue evidence="2">Leaf</tissue>
    </source>
</reference>
<evidence type="ECO:0000313" key="3">
    <source>
        <dbReference type="Proteomes" id="UP000712600"/>
    </source>
</evidence>